<feature type="region of interest" description="Disordered" evidence="1">
    <location>
        <begin position="64"/>
        <end position="155"/>
    </location>
</feature>
<name>A0A179GHI5_PURLI</name>
<feature type="compositionally biased region" description="Basic residues" evidence="1">
    <location>
        <begin position="137"/>
        <end position="148"/>
    </location>
</feature>
<reference evidence="2 3" key="1">
    <citation type="submission" date="2016-01" db="EMBL/GenBank/DDBJ databases">
        <title>Biosynthesis of antibiotic leucinostatins and their inhibition on Phytophthora in bio-control Purpureocillium lilacinum.</title>
        <authorList>
            <person name="Wang G."/>
            <person name="Liu Z."/>
            <person name="Lin R."/>
            <person name="Li E."/>
            <person name="Mao Z."/>
            <person name="Ling J."/>
            <person name="Yin W."/>
            <person name="Xie B."/>
        </authorList>
    </citation>
    <scope>NUCLEOTIDE SEQUENCE [LARGE SCALE GENOMIC DNA]</scope>
    <source>
        <strain evidence="2">PLBJ-1</strain>
    </source>
</reference>
<protein>
    <submittedName>
        <fullName evidence="2">Uncharacterized protein</fullName>
    </submittedName>
</protein>
<gene>
    <name evidence="2" type="ORF">VFPBJ_07799</name>
</gene>
<sequence length="155" mass="18128">MRGLDTDKYRPCVQGNDVTCSWRCWRCTEHSPLRERRMPLSIVLCSDNTAYCPILEILFLETTDPNTGQTSCNRRDPKRHETSADNAQPRPRPMQQRQRQQETAHCLVPMAPSPITRRWSRNTLPSKRHPVAQPRQNTRKNKRRRKKSAPSEPLN</sequence>
<feature type="compositionally biased region" description="Basic and acidic residues" evidence="1">
    <location>
        <begin position="73"/>
        <end position="83"/>
    </location>
</feature>
<evidence type="ECO:0000313" key="3">
    <source>
        <dbReference type="Proteomes" id="UP000078240"/>
    </source>
</evidence>
<dbReference type="Proteomes" id="UP000078240">
    <property type="component" value="Unassembled WGS sequence"/>
</dbReference>
<organism evidence="2 3">
    <name type="scientific">Purpureocillium lilacinum</name>
    <name type="common">Paecilomyces lilacinus</name>
    <dbReference type="NCBI Taxonomy" id="33203"/>
    <lineage>
        <taxon>Eukaryota</taxon>
        <taxon>Fungi</taxon>
        <taxon>Dikarya</taxon>
        <taxon>Ascomycota</taxon>
        <taxon>Pezizomycotina</taxon>
        <taxon>Sordariomycetes</taxon>
        <taxon>Hypocreomycetidae</taxon>
        <taxon>Hypocreales</taxon>
        <taxon>Ophiocordycipitaceae</taxon>
        <taxon>Purpureocillium</taxon>
    </lineage>
</organism>
<accession>A0A179GHI5</accession>
<proteinExistence type="predicted"/>
<evidence type="ECO:0000313" key="2">
    <source>
        <dbReference type="EMBL" id="OAQ77327.1"/>
    </source>
</evidence>
<dbReference type="EMBL" id="LSBH01000006">
    <property type="protein sequence ID" value="OAQ77327.1"/>
    <property type="molecule type" value="Genomic_DNA"/>
</dbReference>
<evidence type="ECO:0000256" key="1">
    <source>
        <dbReference type="SAM" id="MobiDB-lite"/>
    </source>
</evidence>
<dbReference type="AlphaFoldDB" id="A0A179GHI5"/>
<comment type="caution">
    <text evidence="2">The sequence shown here is derived from an EMBL/GenBank/DDBJ whole genome shotgun (WGS) entry which is preliminary data.</text>
</comment>